<dbReference type="CDD" id="cd00383">
    <property type="entry name" value="trans_reg_C"/>
    <property type="match status" value="1"/>
</dbReference>
<dbReference type="Gene3D" id="1.10.10.10">
    <property type="entry name" value="Winged helix-like DNA-binding domain superfamily/Winged helix DNA-binding domain"/>
    <property type="match status" value="1"/>
</dbReference>
<reference evidence="7" key="1">
    <citation type="submission" date="2020-05" db="EMBL/GenBank/DDBJ databases">
        <authorList>
            <person name="Chiriac C."/>
            <person name="Salcher M."/>
            <person name="Ghai R."/>
            <person name="Kavagutti S V."/>
        </authorList>
    </citation>
    <scope>NUCLEOTIDE SEQUENCE</scope>
</reference>
<feature type="domain" description="Response regulatory" evidence="5">
    <location>
        <begin position="6"/>
        <end position="120"/>
    </location>
</feature>
<dbReference type="GO" id="GO:0032993">
    <property type="term" value="C:protein-DNA complex"/>
    <property type="evidence" value="ECO:0007669"/>
    <property type="project" value="TreeGrafter"/>
</dbReference>
<evidence type="ECO:0000256" key="2">
    <source>
        <dbReference type="ARBA" id="ARBA00023015"/>
    </source>
</evidence>
<dbReference type="SMART" id="SM00448">
    <property type="entry name" value="REC"/>
    <property type="match status" value="1"/>
</dbReference>
<dbReference type="Pfam" id="PF00072">
    <property type="entry name" value="Response_reg"/>
    <property type="match status" value="1"/>
</dbReference>
<evidence type="ECO:0000256" key="3">
    <source>
        <dbReference type="ARBA" id="ARBA00023125"/>
    </source>
</evidence>
<evidence type="ECO:0000256" key="1">
    <source>
        <dbReference type="ARBA" id="ARBA00022553"/>
    </source>
</evidence>
<keyword evidence="2" id="KW-0805">Transcription regulation</keyword>
<dbReference type="InterPro" id="IPR001789">
    <property type="entry name" value="Sig_transdc_resp-reg_receiver"/>
</dbReference>
<dbReference type="PANTHER" id="PTHR48111">
    <property type="entry name" value="REGULATOR OF RPOS"/>
    <property type="match status" value="1"/>
</dbReference>
<dbReference type="InterPro" id="IPR001867">
    <property type="entry name" value="OmpR/PhoB-type_DNA-bd"/>
</dbReference>
<dbReference type="FunFam" id="1.10.10.10:FF:000005">
    <property type="entry name" value="Two-component system response regulator"/>
    <property type="match status" value="1"/>
</dbReference>
<keyword evidence="1" id="KW-0597">Phosphoprotein</keyword>
<evidence type="ECO:0000313" key="7">
    <source>
        <dbReference type="EMBL" id="CAB4956274.1"/>
    </source>
</evidence>
<organism evidence="7">
    <name type="scientific">freshwater metagenome</name>
    <dbReference type="NCBI Taxonomy" id="449393"/>
    <lineage>
        <taxon>unclassified sequences</taxon>
        <taxon>metagenomes</taxon>
        <taxon>ecological metagenomes</taxon>
    </lineage>
</organism>
<dbReference type="PANTHER" id="PTHR48111:SF28">
    <property type="entry name" value="TRANSCRIPTIONAL REGULATORY PROTEIN TCRX-RELATED"/>
    <property type="match status" value="1"/>
</dbReference>
<dbReference type="Gene3D" id="6.10.250.690">
    <property type="match status" value="1"/>
</dbReference>
<dbReference type="PROSITE" id="PS50110">
    <property type="entry name" value="RESPONSE_REGULATORY"/>
    <property type="match status" value="1"/>
</dbReference>
<dbReference type="Gene3D" id="3.40.50.2300">
    <property type="match status" value="1"/>
</dbReference>
<dbReference type="PROSITE" id="PS51755">
    <property type="entry name" value="OMPR_PHOB"/>
    <property type="match status" value="1"/>
</dbReference>
<evidence type="ECO:0000259" key="6">
    <source>
        <dbReference type="PROSITE" id="PS51755"/>
    </source>
</evidence>
<sequence>MATTPRVLVVDDEENLSFLITSALGLADFETRAVASGLEALEEVDRFAPDVIVLDVMLPDFDGFDLLTRLRNKGCRAPILFVTARHDTADRVKGLTIGGDDYITKPFALEELVARVQVALRRAGAGVESSRLAVADLELDLDSHRVWRGGQEALLSPTEFNLLRYLMTNAGRVVSRAQILDTVWQYDFNGDSSIIESFVSNLRKKVDAGEPKLIRTVRGVGYTIREP</sequence>
<keyword evidence="4" id="KW-0804">Transcription</keyword>
<evidence type="ECO:0000256" key="4">
    <source>
        <dbReference type="ARBA" id="ARBA00023163"/>
    </source>
</evidence>
<dbReference type="InterPro" id="IPR039420">
    <property type="entry name" value="WalR-like"/>
</dbReference>
<dbReference type="GO" id="GO:0005829">
    <property type="term" value="C:cytosol"/>
    <property type="evidence" value="ECO:0007669"/>
    <property type="project" value="TreeGrafter"/>
</dbReference>
<dbReference type="GO" id="GO:0006355">
    <property type="term" value="P:regulation of DNA-templated transcription"/>
    <property type="evidence" value="ECO:0007669"/>
    <property type="project" value="InterPro"/>
</dbReference>
<keyword evidence="3" id="KW-0238">DNA-binding</keyword>
<proteinExistence type="predicted"/>
<dbReference type="GO" id="GO:0000976">
    <property type="term" value="F:transcription cis-regulatory region binding"/>
    <property type="evidence" value="ECO:0007669"/>
    <property type="project" value="TreeGrafter"/>
</dbReference>
<feature type="domain" description="OmpR/PhoB-type" evidence="6">
    <location>
        <begin position="129"/>
        <end position="226"/>
    </location>
</feature>
<dbReference type="SMART" id="SM00862">
    <property type="entry name" value="Trans_reg_C"/>
    <property type="match status" value="1"/>
</dbReference>
<evidence type="ECO:0000259" key="5">
    <source>
        <dbReference type="PROSITE" id="PS50110"/>
    </source>
</evidence>
<dbReference type="InterPro" id="IPR011006">
    <property type="entry name" value="CheY-like_superfamily"/>
</dbReference>
<dbReference type="GO" id="GO:0000156">
    <property type="term" value="F:phosphorelay response regulator activity"/>
    <property type="evidence" value="ECO:0007669"/>
    <property type="project" value="TreeGrafter"/>
</dbReference>
<dbReference type="Pfam" id="PF00486">
    <property type="entry name" value="Trans_reg_C"/>
    <property type="match status" value="1"/>
</dbReference>
<dbReference type="SUPFAM" id="SSF52172">
    <property type="entry name" value="CheY-like"/>
    <property type="match status" value="1"/>
</dbReference>
<gene>
    <name evidence="7" type="ORF">UFOPK3773_01706</name>
</gene>
<dbReference type="InterPro" id="IPR036388">
    <property type="entry name" value="WH-like_DNA-bd_sf"/>
</dbReference>
<accession>A0A6J7KR59</accession>
<dbReference type="AlphaFoldDB" id="A0A6J7KR59"/>
<dbReference type="EMBL" id="CAFBNF010000224">
    <property type="protein sequence ID" value="CAB4956274.1"/>
    <property type="molecule type" value="Genomic_DNA"/>
</dbReference>
<name>A0A6J7KR59_9ZZZZ</name>
<protein>
    <submittedName>
        <fullName evidence="7">Unannotated protein</fullName>
    </submittedName>
</protein>